<dbReference type="NCBIfam" id="NF006090">
    <property type="entry name" value="PRK08242.1"/>
    <property type="match status" value="1"/>
</dbReference>
<evidence type="ECO:0000256" key="3">
    <source>
        <dbReference type="ARBA" id="ARBA00023315"/>
    </source>
</evidence>
<dbReference type="InterPro" id="IPR020613">
    <property type="entry name" value="Thiolase_CS"/>
</dbReference>
<dbReference type="PANTHER" id="PTHR43365">
    <property type="entry name" value="BLR7806 PROTEIN"/>
    <property type="match status" value="1"/>
</dbReference>
<dbReference type="NCBIfam" id="TIGR01930">
    <property type="entry name" value="AcCoA-C-Actrans"/>
    <property type="match status" value="1"/>
</dbReference>
<dbReference type="RefSeq" id="WP_092667669.1">
    <property type="nucleotide sequence ID" value="NZ_LT629734.1"/>
</dbReference>
<dbReference type="GO" id="GO:0016747">
    <property type="term" value="F:acyltransferase activity, transferring groups other than amino-acyl groups"/>
    <property type="evidence" value="ECO:0007669"/>
    <property type="project" value="InterPro"/>
</dbReference>
<dbReference type="Gene3D" id="3.40.47.10">
    <property type="match status" value="2"/>
</dbReference>
<feature type="active site" description="Proton acceptor" evidence="4">
    <location>
        <position position="384"/>
    </location>
</feature>
<dbReference type="CDD" id="cd00751">
    <property type="entry name" value="thiolase"/>
    <property type="match status" value="1"/>
</dbReference>
<feature type="active site" description="Acyl-thioester intermediate" evidence="4">
    <location>
        <position position="88"/>
    </location>
</feature>
<comment type="similarity">
    <text evidence="1 5">Belongs to the thiolase-like superfamily. Thiolase family.</text>
</comment>
<dbReference type="PIRSF" id="PIRSF000429">
    <property type="entry name" value="Ac-CoA_Ac_transf"/>
    <property type="match status" value="1"/>
</dbReference>
<dbReference type="PROSITE" id="PS00098">
    <property type="entry name" value="THIOLASE_1"/>
    <property type="match status" value="1"/>
</dbReference>
<feature type="active site" description="Proton acceptor" evidence="4">
    <location>
        <position position="354"/>
    </location>
</feature>
<feature type="domain" description="Thiolase N-terminal" evidence="6">
    <location>
        <begin position="5"/>
        <end position="224"/>
    </location>
</feature>
<dbReference type="PROSITE" id="PS00099">
    <property type="entry name" value="THIOLASE_3"/>
    <property type="match status" value="1"/>
</dbReference>
<evidence type="ECO:0000313" key="8">
    <source>
        <dbReference type="EMBL" id="SDS50723.1"/>
    </source>
</evidence>
<name>A0A1H1SS90_9MICO</name>
<dbReference type="InterPro" id="IPR020616">
    <property type="entry name" value="Thiolase_N"/>
</dbReference>
<dbReference type="EMBL" id="LT629734">
    <property type="protein sequence ID" value="SDS50723.1"/>
    <property type="molecule type" value="Genomic_DNA"/>
</dbReference>
<dbReference type="STRING" id="684552.SAMN04489719_2480"/>
<organism evidence="8 9">
    <name type="scientific">Agrococcus carbonis</name>
    <dbReference type="NCBI Taxonomy" id="684552"/>
    <lineage>
        <taxon>Bacteria</taxon>
        <taxon>Bacillati</taxon>
        <taxon>Actinomycetota</taxon>
        <taxon>Actinomycetes</taxon>
        <taxon>Micrococcales</taxon>
        <taxon>Microbacteriaceae</taxon>
        <taxon>Agrococcus</taxon>
    </lineage>
</organism>
<accession>A0A1H1SS90</accession>
<dbReference type="InterPro" id="IPR020610">
    <property type="entry name" value="Thiolase_AS"/>
</dbReference>
<evidence type="ECO:0000259" key="7">
    <source>
        <dbReference type="Pfam" id="PF02803"/>
    </source>
</evidence>
<dbReference type="Pfam" id="PF02803">
    <property type="entry name" value="Thiolase_C"/>
    <property type="match status" value="1"/>
</dbReference>
<evidence type="ECO:0000259" key="6">
    <source>
        <dbReference type="Pfam" id="PF00108"/>
    </source>
</evidence>
<gene>
    <name evidence="8" type="ORF">SAMN04489719_2480</name>
</gene>
<keyword evidence="2 5" id="KW-0808">Transferase</keyword>
<reference evidence="9" key="1">
    <citation type="submission" date="2016-10" db="EMBL/GenBank/DDBJ databases">
        <authorList>
            <person name="Varghese N."/>
            <person name="Submissions S."/>
        </authorList>
    </citation>
    <scope>NUCLEOTIDE SEQUENCE [LARGE SCALE GENOMIC DNA]</scope>
    <source>
        <strain evidence="9">DSM 22965</strain>
    </source>
</reference>
<evidence type="ECO:0000256" key="4">
    <source>
        <dbReference type="PIRSR" id="PIRSR000429-1"/>
    </source>
</evidence>
<proteinExistence type="inferred from homology"/>
<dbReference type="AlphaFoldDB" id="A0A1H1SS90"/>
<keyword evidence="3 5" id="KW-0012">Acyltransferase</keyword>
<dbReference type="Proteomes" id="UP000199649">
    <property type="component" value="Chromosome I"/>
</dbReference>
<dbReference type="InterPro" id="IPR002155">
    <property type="entry name" value="Thiolase"/>
</dbReference>
<protein>
    <submittedName>
        <fullName evidence="8">Acetyl-CoA C-acetyltransferase</fullName>
    </submittedName>
</protein>
<dbReference type="PANTHER" id="PTHR43365:SF1">
    <property type="entry name" value="ACETYL-COA C-ACYLTRANSFERASE"/>
    <property type="match status" value="1"/>
</dbReference>
<dbReference type="Pfam" id="PF00108">
    <property type="entry name" value="Thiolase_N"/>
    <property type="match status" value="1"/>
</dbReference>
<dbReference type="InterPro" id="IPR020617">
    <property type="entry name" value="Thiolase_C"/>
</dbReference>
<evidence type="ECO:0000313" key="9">
    <source>
        <dbReference type="Proteomes" id="UP000199649"/>
    </source>
</evidence>
<dbReference type="OrthoDB" id="1402717at2"/>
<evidence type="ECO:0000256" key="2">
    <source>
        <dbReference type="ARBA" id="ARBA00022679"/>
    </source>
</evidence>
<evidence type="ECO:0000256" key="1">
    <source>
        <dbReference type="ARBA" id="ARBA00010982"/>
    </source>
</evidence>
<sequence>MADAFILDALRTPRGRRRGALAEVHPVQLAGGLLAALEGRGVAPDRIDDVVLGTVSAVGEQGGVLARAAVHAAGLPDTVPGMQVNRYCASGLEAVTAAAGRVAAGFDDLIVAGGVESMSRVPLGADGGPYATDATILKPWSLIPQGVSADAIASKDGISREEVDAYALRSQQRAAQAWEEGRFARSIVPVATPDGVPLLDRDEHLRPGTTMEALAGLAPAFEVFGASGFDAVVRREHPEIRQLEHVHTAGNSSGIVDGAGVVVVGSGATADALGLAPRARIVAATAVGSDPTLMLTGPVAATERVLERAGLALDDIDLFEVNEAFASVVLHWLRETGADPERTNVSGGAIALGHPLGATGAMLLGTALDELERRDQRRALVTLCVGGGMASAMVIERV</sequence>
<dbReference type="PROSITE" id="PS00737">
    <property type="entry name" value="THIOLASE_2"/>
    <property type="match status" value="1"/>
</dbReference>
<keyword evidence="9" id="KW-1185">Reference proteome</keyword>
<feature type="domain" description="Thiolase C-terminal" evidence="7">
    <location>
        <begin position="276"/>
        <end position="397"/>
    </location>
</feature>
<dbReference type="InterPro" id="IPR020615">
    <property type="entry name" value="Thiolase_acyl_enz_int_AS"/>
</dbReference>
<dbReference type="SUPFAM" id="SSF53901">
    <property type="entry name" value="Thiolase-like"/>
    <property type="match status" value="2"/>
</dbReference>
<evidence type="ECO:0000256" key="5">
    <source>
        <dbReference type="RuleBase" id="RU003557"/>
    </source>
</evidence>
<dbReference type="InterPro" id="IPR016039">
    <property type="entry name" value="Thiolase-like"/>
</dbReference>